<evidence type="ECO:0000256" key="1">
    <source>
        <dbReference type="SAM" id="MobiDB-lite"/>
    </source>
</evidence>
<dbReference type="InterPro" id="IPR027850">
    <property type="entry name" value="DUF4504"/>
</dbReference>
<gene>
    <name evidence="2" type="ORF">RhiXN_01026</name>
</gene>
<evidence type="ECO:0000313" key="2">
    <source>
        <dbReference type="EMBL" id="QRW19620.1"/>
    </source>
</evidence>
<dbReference type="EMBL" id="CP059661">
    <property type="protein sequence ID" value="QRW19620.1"/>
    <property type="molecule type" value="Genomic_DNA"/>
</dbReference>
<dbReference type="KEGG" id="rsx:RhiXN_01026"/>
<evidence type="ECO:0000313" key="3">
    <source>
        <dbReference type="Proteomes" id="UP000650533"/>
    </source>
</evidence>
<organism evidence="2 3">
    <name type="scientific">Rhizoctonia solani</name>
    <dbReference type="NCBI Taxonomy" id="456999"/>
    <lineage>
        <taxon>Eukaryota</taxon>
        <taxon>Fungi</taxon>
        <taxon>Dikarya</taxon>
        <taxon>Basidiomycota</taxon>
        <taxon>Agaricomycotina</taxon>
        <taxon>Agaricomycetes</taxon>
        <taxon>Cantharellales</taxon>
        <taxon>Ceratobasidiaceae</taxon>
        <taxon>Rhizoctonia</taxon>
    </lineage>
</organism>
<reference evidence="2" key="1">
    <citation type="submission" date="2020-05" db="EMBL/GenBank/DDBJ databases">
        <title>Evolutionary and genomic comparisons of hybrid uninucleate and nonhybrid Rhizoctonia fungi.</title>
        <authorList>
            <person name="Li C."/>
            <person name="Chen X."/>
        </authorList>
    </citation>
    <scope>NUCLEOTIDE SEQUENCE</scope>
    <source>
        <strain evidence="2">AG-1 IA</strain>
    </source>
</reference>
<accession>A0A8H8NVY1</accession>
<dbReference type="AlphaFoldDB" id="A0A8H8NVY1"/>
<sequence length="210" mass="23130">MMLSHKLNGSRPFDSDPVSDHRPPYCASIKVEDVTLISLDKPPQVLESLPEPLVLLLSYIRDHLTEPSGETRPDKRVSDVPSVLVLPSSNLSPYVQVPLAGILLDYSFVYVPLPREESQENEAFLSGEALDVFEVSLKSSETTESLQLMKFSCPSEFSNPGSMATSTLTAIHERLAPTIQHLNSNMDGSQGPSWEIVCNLSHVTLERVAL</sequence>
<protein>
    <submittedName>
        <fullName evidence="2">Uncharacterized protein</fullName>
    </submittedName>
</protein>
<proteinExistence type="predicted"/>
<dbReference type="GeneID" id="67023308"/>
<name>A0A8H8NVY1_9AGAM</name>
<dbReference type="RefSeq" id="XP_043179857.1">
    <property type="nucleotide sequence ID" value="XM_043320845.1"/>
</dbReference>
<dbReference type="Pfam" id="PF14953">
    <property type="entry name" value="DUF4504"/>
    <property type="match status" value="1"/>
</dbReference>
<dbReference type="Proteomes" id="UP000650533">
    <property type="component" value="Chromosome 4"/>
</dbReference>
<feature type="region of interest" description="Disordered" evidence="1">
    <location>
        <begin position="1"/>
        <end position="20"/>
    </location>
</feature>